<evidence type="ECO:0000313" key="2">
    <source>
        <dbReference type="EMBL" id="CAB4033387.1"/>
    </source>
</evidence>
<evidence type="ECO:0000313" key="3">
    <source>
        <dbReference type="Proteomes" id="UP001152795"/>
    </source>
</evidence>
<dbReference type="PANTHER" id="PTHR37162:SF1">
    <property type="entry name" value="BED-TYPE DOMAIN-CONTAINING PROTEIN"/>
    <property type="match status" value="1"/>
</dbReference>
<accession>A0A7D9LGQ4</accession>
<reference evidence="2" key="1">
    <citation type="submission" date="2020-04" db="EMBL/GenBank/DDBJ databases">
        <authorList>
            <person name="Alioto T."/>
            <person name="Alioto T."/>
            <person name="Gomez Garrido J."/>
        </authorList>
    </citation>
    <scope>NUCLEOTIDE SEQUENCE</scope>
    <source>
        <strain evidence="2">A484AB</strain>
    </source>
</reference>
<dbReference type="Proteomes" id="UP001152795">
    <property type="component" value="Unassembled WGS sequence"/>
</dbReference>
<feature type="region of interest" description="Disordered" evidence="1">
    <location>
        <begin position="1"/>
        <end position="30"/>
    </location>
</feature>
<evidence type="ECO:0000256" key="1">
    <source>
        <dbReference type="SAM" id="MobiDB-lite"/>
    </source>
</evidence>
<feature type="region of interest" description="Disordered" evidence="1">
    <location>
        <begin position="59"/>
        <end position="81"/>
    </location>
</feature>
<name>A0A7D9LGQ4_PARCT</name>
<protein>
    <submittedName>
        <fullName evidence="2">Uncharacterized protein</fullName>
    </submittedName>
</protein>
<dbReference type="PANTHER" id="PTHR37162">
    <property type="entry name" value="HAT FAMILY DIMERISATION DOMAINCONTAINING PROTEIN-RELATED"/>
    <property type="match status" value="1"/>
</dbReference>
<comment type="caution">
    <text evidence="2">The sequence shown here is derived from an EMBL/GenBank/DDBJ whole genome shotgun (WGS) entry which is preliminary data.</text>
</comment>
<proteinExistence type="predicted"/>
<dbReference type="EMBL" id="CACRXK020019210">
    <property type="protein sequence ID" value="CAB4033387.1"/>
    <property type="molecule type" value="Genomic_DNA"/>
</dbReference>
<feature type="compositionally biased region" description="Basic and acidic residues" evidence="1">
    <location>
        <begin position="1"/>
        <end position="10"/>
    </location>
</feature>
<dbReference type="AlphaFoldDB" id="A0A7D9LGQ4"/>
<sequence length="253" mass="28763">MAEKRLHETESSEYDSNIDSKRSVSDQDPDDTIMWRRQVVPINACNVNLSCSQGGINGVSTHSKSQKHKSNEKAATSSSLRQFLKKRDDPSIVVHPSIQAEEHFKIELVNDMNSPFSIMIDGSNDNGIAKMYPITVRIYDDEFNRVMTKFFDMNLIEGRLRLGVDNTNVNIGEHDSIKSRVLANEPKVVVVGCPCHMLHDAAGKAANAFGTVTGFDIENHCVDLYYWFDKSTKRKGALKEYFEYEYELSMRLW</sequence>
<organism evidence="2 3">
    <name type="scientific">Paramuricea clavata</name>
    <name type="common">Red gorgonian</name>
    <name type="synonym">Violescent sea-whip</name>
    <dbReference type="NCBI Taxonomy" id="317549"/>
    <lineage>
        <taxon>Eukaryota</taxon>
        <taxon>Metazoa</taxon>
        <taxon>Cnidaria</taxon>
        <taxon>Anthozoa</taxon>
        <taxon>Octocorallia</taxon>
        <taxon>Malacalcyonacea</taxon>
        <taxon>Plexauridae</taxon>
        <taxon>Paramuricea</taxon>
    </lineage>
</organism>
<dbReference type="OrthoDB" id="6159421at2759"/>
<gene>
    <name evidence="2" type="ORF">PACLA_8A016777</name>
</gene>
<keyword evidence="3" id="KW-1185">Reference proteome</keyword>